<dbReference type="PANTHER" id="PTHR45649:SF11">
    <property type="entry name" value="TRANSPORTER, PUTATIVE (EUROFUNG)-RELATED"/>
    <property type="match status" value="1"/>
</dbReference>
<keyword evidence="2" id="KW-0813">Transport</keyword>
<evidence type="ECO:0000256" key="6">
    <source>
        <dbReference type="SAM" id="Phobius"/>
    </source>
</evidence>
<dbReference type="Pfam" id="PF13520">
    <property type="entry name" value="AA_permease_2"/>
    <property type="match status" value="1"/>
</dbReference>
<feature type="transmembrane region" description="Helical" evidence="6">
    <location>
        <begin position="143"/>
        <end position="159"/>
    </location>
</feature>
<dbReference type="PIRSF" id="PIRSF006060">
    <property type="entry name" value="AA_transporter"/>
    <property type="match status" value="1"/>
</dbReference>
<evidence type="ECO:0000256" key="3">
    <source>
        <dbReference type="ARBA" id="ARBA00022692"/>
    </source>
</evidence>
<keyword evidence="4 6" id="KW-1133">Transmembrane helix</keyword>
<feature type="transmembrane region" description="Helical" evidence="6">
    <location>
        <begin position="248"/>
        <end position="272"/>
    </location>
</feature>
<comment type="caution">
    <text evidence="7">The sequence shown here is derived from an EMBL/GenBank/DDBJ whole genome shotgun (WGS) entry which is preliminary data.</text>
</comment>
<feature type="transmembrane region" description="Helical" evidence="6">
    <location>
        <begin position="365"/>
        <end position="384"/>
    </location>
</feature>
<feature type="transmembrane region" description="Helical" evidence="6">
    <location>
        <begin position="56"/>
        <end position="75"/>
    </location>
</feature>
<evidence type="ECO:0000313" key="8">
    <source>
        <dbReference type="Proteomes" id="UP001152649"/>
    </source>
</evidence>
<feature type="transmembrane region" description="Helical" evidence="6">
    <location>
        <begin position="462"/>
        <end position="483"/>
    </location>
</feature>
<dbReference type="Gene3D" id="1.20.1740.10">
    <property type="entry name" value="Amino acid/polyamine transporter I"/>
    <property type="match status" value="1"/>
</dbReference>
<dbReference type="InterPro" id="IPR002293">
    <property type="entry name" value="AA/rel_permease1"/>
</dbReference>
<gene>
    <name evidence="7" type="ORF">PSALAMII_LOCUS4809</name>
</gene>
<comment type="subcellular location">
    <subcellularLocation>
        <location evidence="1">Membrane</location>
        <topology evidence="1">Multi-pass membrane protein</topology>
    </subcellularLocation>
</comment>
<evidence type="ECO:0000256" key="5">
    <source>
        <dbReference type="ARBA" id="ARBA00023136"/>
    </source>
</evidence>
<dbReference type="PANTHER" id="PTHR45649">
    <property type="entry name" value="AMINO-ACID PERMEASE BAT1"/>
    <property type="match status" value="1"/>
</dbReference>
<keyword evidence="5 6" id="KW-0472">Membrane</keyword>
<keyword evidence="3 6" id="KW-0812">Transmembrane</keyword>
<keyword evidence="8" id="KW-1185">Reference proteome</keyword>
<accession>A0A9W4NIN2</accession>
<evidence type="ECO:0000256" key="1">
    <source>
        <dbReference type="ARBA" id="ARBA00004141"/>
    </source>
</evidence>
<proteinExistence type="predicted"/>
<feature type="transmembrane region" description="Helical" evidence="6">
    <location>
        <begin position="96"/>
        <end position="123"/>
    </location>
</feature>
<sequence>MDSKLSPELGEIPGKTKAQHYPSSIEAGVCENVLKCDEDDAVLRANGHEAAMPRQFTWLSALGLSFSIINSWIGYLSSGGQYHFCFILSPPGSRRYAAYIVGWITMLAWWIVTCSGISLSAVVLNGIVNFWHQEYIGNQWETYLIYLAVSLVTILPVFYSSKVFAVSQASLYLSLTGYLIVFIVALVMHKHRQPAEFLIRSGLGVSGWSDGTGWLLSISNAMYAYGGVAGVVHISEEMPKPRKRIPQVMVLTMFIGLATALSLFVVLMLFVVDMDAVRTSPLPSLELIYQYWKSRGDAWNFYFIVDHLLRYVESFTGAKFPSSNHAPAGLPAQWVTSGRIAWALARDHGVPFGEFFSKIHPKFQFPVNATIAAFIFTWIYGLLYLASTTAFNSIVTSAVLFLNISYTVPQGILLARGRKSLPDRYLKLGWLGYFCNIFSVLWIIILGVLICMPPNLPVSLGSMNYTPVILVGIFAIINLIWIFSGKKKFEGPQIDWNAMLNIEN</sequence>
<feature type="transmembrane region" description="Helical" evidence="6">
    <location>
        <begin position="390"/>
        <end position="409"/>
    </location>
</feature>
<dbReference type="GO" id="GO:0016020">
    <property type="term" value="C:membrane"/>
    <property type="evidence" value="ECO:0007669"/>
    <property type="project" value="UniProtKB-SubCell"/>
</dbReference>
<feature type="transmembrane region" description="Helical" evidence="6">
    <location>
        <begin position="430"/>
        <end position="450"/>
    </location>
</feature>
<reference evidence="7" key="1">
    <citation type="submission" date="2021-07" db="EMBL/GenBank/DDBJ databases">
        <authorList>
            <person name="Branca A.L. A."/>
        </authorList>
    </citation>
    <scope>NUCLEOTIDE SEQUENCE</scope>
</reference>
<evidence type="ECO:0000256" key="2">
    <source>
        <dbReference type="ARBA" id="ARBA00022448"/>
    </source>
</evidence>
<dbReference type="OrthoDB" id="103349at2759"/>
<evidence type="ECO:0000313" key="7">
    <source>
        <dbReference type="EMBL" id="CAG8371819.1"/>
    </source>
</evidence>
<protein>
    <submittedName>
        <fullName evidence="7">Uncharacterized protein</fullName>
    </submittedName>
</protein>
<dbReference type="GO" id="GO:0022857">
    <property type="term" value="F:transmembrane transporter activity"/>
    <property type="evidence" value="ECO:0007669"/>
    <property type="project" value="InterPro"/>
</dbReference>
<organism evidence="7 8">
    <name type="scientific">Penicillium salamii</name>
    <dbReference type="NCBI Taxonomy" id="1612424"/>
    <lineage>
        <taxon>Eukaryota</taxon>
        <taxon>Fungi</taxon>
        <taxon>Dikarya</taxon>
        <taxon>Ascomycota</taxon>
        <taxon>Pezizomycotina</taxon>
        <taxon>Eurotiomycetes</taxon>
        <taxon>Eurotiomycetidae</taxon>
        <taxon>Eurotiales</taxon>
        <taxon>Aspergillaceae</taxon>
        <taxon>Penicillium</taxon>
    </lineage>
</organism>
<dbReference type="EMBL" id="CAJVPG010000199">
    <property type="protein sequence ID" value="CAG8371819.1"/>
    <property type="molecule type" value="Genomic_DNA"/>
</dbReference>
<feature type="transmembrane region" description="Helical" evidence="6">
    <location>
        <begin position="171"/>
        <end position="188"/>
    </location>
</feature>
<dbReference type="Proteomes" id="UP001152649">
    <property type="component" value="Unassembled WGS sequence"/>
</dbReference>
<dbReference type="AlphaFoldDB" id="A0A9W4NIN2"/>
<name>A0A9W4NIN2_9EURO</name>
<evidence type="ECO:0000256" key="4">
    <source>
        <dbReference type="ARBA" id="ARBA00022989"/>
    </source>
</evidence>